<name>A0AAD7DJQ4_MYCRO</name>
<sequence length="221" mass="24090">MAKKNKDDTPQAPTANSIVNRDIMQRLNFMYQASVYLSAVLPVPTPPPAPPKKRTKKSRKMTVHDLSKAYIHSMKVVSNKTMVKMDPGVKRTLCNGCNIVLVPGSTASVRVKSSRVHGHLMSYRCNSCNATRRIPAPPTLTETESAAGTSQIPVASTSEAAMDVDVDTDEPRNPKRNRKSKSGPIARLPPLFARDVGHVILCGNDTLPSRDAQRGDGIYIT</sequence>
<evidence type="ECO:0000256" key="5">
    <source>
        <dbReference type="SAM" id="MobiDB-lite"/>
    </source>
</evidence>
<keyword evidence="2" id="KW-0479">Metal-binding</keyword>
<evidence type="ECO:0000256" key="2">
    <source>
        <dbReference type="ARBA" id="ARBA00022723"/>
    </source>
</evidence>
<accession>A0AAD7DJQ4</accession>
<evidence type="ECO:0000256" key="1">
    <source>
        <dbReference type="ARBA" id="ARBA00022694"/>
    </source>
</evidence>
<gene>
    <name evidence="6" type="ORF">B0H17DRAFT_933146</name>
</gene>
<feature type="compositionally biased region" description="Polar residues" evidence="5">
    <location>
        <begin position="140"/>
        <end position="159"/>
    </location>
</feature>
<dbReference type="PANTHER" id="PTHR14742:SF0">
    <property type="entry name" value="RIBONUCLEASE P PROTEIN SUBUNIT P21"/>
    <property type="match status" value="1"/>
</dbReference>
<keyword evidence="1" id="KW-0819">tRNA processing</keyword>
<dbReference type="PANTHER" id="PTHR14742">
    <property type="entry name" value="RIBONUCLEASE P SUBUNIT P21"/>
    <property type="match status" value="1"/>
</dbReference>
<comment type="caution">
    <text evidence="6">The sequence shown here is derived from an EMBL/GenBank/DDBJ whole genome shotgun (WGS) entry which is preliminary data.</text>
</comment>
<comment type="similarity">
    <text evidence="4">Belongs to the eukaryotic/archaeal RNase P protein component 4 family.</text>
</comment>
<dbReference type="AlphaFoldDB" id="A0AAD7DJQ4"/>
<reference evidence="6" key="1">
    <citation type="submission" date="2023-03" db="EMBL/GenBank/DDBJ databases">
        <title>Massive genome expansion in bonnet fungi (Mycena s.s.) driven by repeated elements and novel gene families across ecological guilds.</title>
        <authorList>
            <consortium name="Lawrence Berkeley National Laboratory"/>
            <person name="Harder C.B."/>
            <person name="Miyauchi S."/>
            <person name="Viragh M."/>
            <person name="Kuo A."/>
            <person name="Thoen E."/>
            <person name="Andreopoulos B."/>
            <person name="Lu D."/>
            <person name="Skrede I."/>
            <person name="Drula E."/>
            <person name="Henrissat B."/>
            <person name="Morin E."/>
            <person name="Kohler A."/>
            <person name="Barry K."/>
            <person name="LaButti K."/>
            <person name="Morin E."/>
            <person name="Salamov A."/>
            <person name="Lipzen A."/>
            <person name="Mereny Z."/>
            <person name="Hegedus B."/>
            <person name="Baldrian P."/>
            <person name="Stursova M."/>
            <person name="Weitz H."/>
            <person name="Taylor A."/>
            <person name="Grigoriev I.V."/>
            <person name="Nagy L.G."/>
            <person name="Martin F."/>
            <person name="Kauserud H."/>
        </authorList>
    </citation>
    <scope>NUCLEOTIDE SEQUENCE</scope>
    <source>
        <strain evidence="6">CBHHK067</strain>
    </source>
</reference>
<keyword evidence="7" id="KW-1185">Reference proteome</keyword>
<dbReference type="GO" id="GO:0008033">
    <property type="term" value="P:tRNA processing"/>
    <property type="evidence" value="ECO:0007669"/>
    <property type="project" value="UniProtKB-KW"/>
</dbReference>
<evidence type="ECO:0000313" key="6">
    <source>
        <dbReference type="EMBL" id="KAJ7693310.1"/>
    </source>
</evidence>
<feature type="region of interest" description="Disordered" evidence="5">
    <location>
        <begin position="136"/>
        <end position="188"/>
    </location>
</feature>
<proteinExistence type="inferred from homology"/>
<keyword evidence="3" id="KW-0862">Zinc</keyword>
<dbReference type="Pfam" id="PF04032">
    <property type="entry name" value="Rpr2"/>
    <property type="match status" value="1"/>
</dbReference>
<evidence type="ECO:0000256" key="3">
    <source>
        <dbReference type="ARBA" id="ARBA00022833"/>
    </source>
</evidence>
<evidence type="ECO:0000256" key="4">
    <source>
        <dbReference type="ARBA" id="ARBA00038402"/>
    </source>
</evidence>
<evidence type="ECO:0000313" key="7">
    <source>
        <dbReference type="Proteomes" id="UP001221757"/>
    </source>
</evidence>
<protein>
    <submittedName>
        <fullName evidence="6">RNAse P Rpr2/Rpp21/SNM1 subunit domain-containing protein</fullName>
    </submittedName>
</protein>
<dbReference type="Gene3D" id="6.20.50.20">
    <property type="match status" value="1"/>
</dbReference>
<organism evidence="6 7">
    <name type="scientific">Mycena rosella</name>
    <name type="common">Pink bonnet</name>
    <name type="synonym">Agaricus rosellus</name>
    <dbReference type="NCBI Taxonomy" id="1033263"/>
    <lineage>
        <taxon>Eukaryota</taxon>
        <taxon>Fungi</taxon>
        <taxon>Dikarya</taxon>
        <taxon>Basidiomycota</taxon>
        <taxon>Agaricomycotina</taxon>
        <taxon>Agaricomycetes</taxon>
        <taxon>Agaricomycetidae</taxon>
        <taxon>Agaricales</taxon>
        <taxon>Marasmiineae</taxon>
        <taxon>Mycenaceae</taxon>
        <taxon>Mycena</taxon>
    </lineage>
</organism>
<dbReference type="Proteomes" id="UP001221757">
    <property type="component" value="Unassembled WGS sequence"/>
</dbReference>
<dbReference type="GO" id="GO:0005655">
    <property type="term" value="C:nucleolar ribonuclease P complex"/>
    <property type="evidence" value="ECO:0007669"/>
    <property type="project" value="TreeGrafter"/>
</dbReference>
<dbReference type="GO" id="GO:0046872">
    <property type="term" value="F:metal ion binding"/>
    <property type="evidence" value="ECO:0007669"/>
    <property type="project" value="UniProtKB-KW"/>
</dbReference>
<dbReference type="EMBL" id="JARKIE010000046">
    <property type="protein sequence ID" value="KAJ7693310.1"/>
    <property type="molecule type" value="Genomic_DNA"/>
</dbReference>
<dbReference type="InterPro" id="IPR007175">
    <property type="entry name" value="Rpr2/Snm1/Rpp21"/>
</dbReference>